<evidence type="ECO:0000313" key="4">
    <source>
        <dbReference type="Proteomes" id="UP000660729"/>
    </source>
</evidence>
<comment type="caution">
    <text evidence="3">The sequence shown here is derived from an EMBL/GenBank/DDBJ whole genome shotgun (WGS) entry which is preliminary data.</text>
</comment>
<keyword evidence="4" id="KW-1185">Reference proteome</keyword>
<name>A0A8H6RE68_9PEZI</name>
<dbReference type="InterPro" id="IPR003609">
    <property type="entry name" value="Pan_app"/>
</dbReference>
<dbReference type="OrthoDB" id="3656481at2759"/>
<dbReference type="SMART" id="SM00473">
    <property type="entry name" value="PAN_AP"/>
    <property type="match status" value="2"/>
</dbReference>
<dbReference type="PROSITE" id="PS50948">
    <property type="entry name" value="PAN"/>
    <property type="match status" value="1"/>
</dbReference>
<dbReference type="Pfam" id="PF00024">
    <property type="entry name" value="PAN_1"/>
    <property type="match status" value="1"/>
</dbReference>
<accession>A0A8H6RE68</accession>
<gene>
    <name evidence="3" type="ORF">HII31_08050</name>
</gene>
<reference evidence="3" key="1">
    <citation type="submission" date="2020-04" db="EMBL/GenBank/DDBJ databases">
        <title>Draft genome resource of the tomato pathogen Pseudocercospora fuligena.</title>
        <authorList>
            <person name="Zaccaron A."/>
        </authorList>
    </citation>
    <scope>NUCLEOTIDE SEQUENCE</scope>
    <source>
        <strain evidence="3">PF001</strain>
    </source>
</reference>
<organism evidence="3 4">
    <name type="scientific">Pseudocercospora fuligena</name>
    <dbReference type="NCBI Taxonomy" id="685502"/>
    <lineage>
        <taxon>Eukaryota</taxon>
        <taxon>Fungi</taxon>
        <taxon>Dikarya</taxon>
        <taxon>Ascomycota</taxon>
        <taxon>Pezizomycotina</taxon>
        <taxon>Dothideomycetes</taxon>
        <taxon>Dothideomycetidae</taxon>
        <taxon>Mycosphaerellales</taxon>
        <taxon>Mycosphaerellaceae</taxon>
        <taxon>Pseudocercospora</taxon>
    </lineage>
</organism>
<proteinExistence type="predicted"/>
<feature type="compositionally biased region" description="Polar residues" evidence="1">
    <location>
        <begin position="280"/>
        <end position="295"/>
    </location>
</feature>
<dbReference type="EMBL" id="JABCIY010000168">
    <property type="protein sequence ID" value="KAF7190891.1"/>
    <property type="molecule type" value="Genomic_DNA"/>
</dbReference>
<dbReference type="Proteomes" id="UP000660729">
    <property type="component" value="Unassembled WGS sequence"/>
</dbReference>
<sequence length="1289" mass="135157">MPLSQLVQDFEFPLFRKSILSVWEMLFLHETLAAGCIWIVCCAAQTRGDIITKTVYSTCARTTSILSLPSSGWVSTNGSTIPYTFGPSTMVMNSTERSSTPVSATADLQSSQYSGSFSWPTATSTTSSQCMTSTPTPIVCPRSNNTVYFPPRTCVDFDGNYAYITLCDVLYGGDTIATANGVDSAEDCLARCLTTDSCIAIAYESSRGTCLFRSTVQISTMGYATGYLFMIRLRDYFMVTPPSSTSAPSIPPATSSLVHTTRSTSPAVDNSTFGLPPSPTTSFTQSRPTTSGVNTMSSQATLPAGTYIFGGTTTSTVIGGTVRTYTSEGVISTTTTGGFTTTYTSGGTTKVISGTSSPTALPTIGPNAAIGVCPAYSGHIWTDLATGNAPVLVGCGVTYSGTVISNVARRQVSNRASAIECASSCVVLAGCAGMSYTEDRCTLYSTILAQLDSLPAAFSILRLDETPGDGDTSANASSSATFSMSTSSGALIAGPTTVTLTQISTIISRVEPTTVISLVSASAQLITTTAPGQTTTLVYTTSIPASNSTIILPASTITSLVTFTTFAPASTITETEQQVSVSVSLLPASTREVTYTRDGSTIYLASAVVSTLPASTLLVTETLMTTRDGATIVETQILTTIIEPVPITTTEVLISTAMPSVFVSTYLSTPPADTVTLPRETFSPSPETLTQVSTIFSVLPPLTTTLEVLSYFTTTISAPGQTATEVSIITATNTVISTMPPSTSMIEIQYITVTAPAATTIQPTTIVSTVVSTEPTTLERTQTTILPASTLVSTEVYIRPTTIVSTQNLTIVSTESTTLERTQTTTLPASTVVSIQSTTLLLTETTIIPASTITTTYETTFPASTVFIISSAPGQTTTEVHTTVQSASTSTVTTTQVLPASTVTIIETAGPTPTCISSSDGRTYLASDGSQYLMLCGQDNAGTRIFGLTVPATDFSSCIEYCSSQGTSCAGITWQASNSQCYLKTTMQMTSQGGSAPIDSAIRLTGPGGTEARVQRIVNGGFDTGLLDPWTFPSPNGASVDTSGLSAVVLFRADFGSATIQEPMAVAVNDIYLLTFTASFSGPSSDPNGYPVAAFGDISLDNYYGYGSFSFMTNQSQIRMYTSGRLKADTTTLGFSLFATTPGSTITLDDIAFYTYSPSIGTNPLPMIPQPLIVDGNYVMQQNTQLAVAMSSTIIAGQSFTFTVNFQASIAAGYYCELSLRFNLASNLRENYEFTRQGFSTSGSYPFSYSGVVVPTGSAPPYDSFYAELGCLGGYSSVTLNNVYITANA</sequence>
<evidence type="ECO:0000313" key="3">
    <source>
        <dbReference type="EMBL" id="KAF7190891.1"/>
    </source>
</evidence>
<feature type="domain" description="Apple" evidence="2">
    <location>
        <begin position="154"/>
        <end position="234"/>
    </location>
</feature>
<protein>
    <recommendedName>
        <fullName evidence="2">Apple domain-containing protein</fullName>
    </recommendedName>
</protein>
<dbReference type="Gene3D" id="3.50.4.10">
    <property type="entry name" value="Hepatocyte Growth Factor"/>
    <property type="match status" value="1"/>
</dbReference>
<evidence type="ECO:0000256" key="1">
    <source>
        <dbReference type="SAM" id="MobiDB-lite"/>
    </source>
</evidence>
<evidence type="ECO:0000259" key="2">
    <source>
        <dbReference type="PROSITE" id="PS50948"/>
    </source>
</evidence>
<feature type="region of interest" description="Disordered" evidence="1">
    <location>
        <begin position="266"/>
        <end position="295"/>
    </location>
</feature>